<dbReference type="GO" id="GO:0016787">
    <property type="term" value="F:hydrolase activity"/>
    <property type="evidence" value="ECO:0007669"/>
    <property type="project" value="UniProtKB-KW"/>
</dbReference>
<dbReference type="EMBL" id="JACAZH010000019">
    <property type="protein sequence ID" value="KAF7346432.1"/>
    <property type="molecule type" value="Genomic_DNA"/>
</dbReference>
<reference evidence="2" key="1">
    <citation type="submission" date="2020-05" db="EMBL/GenBank/DDBJ databases">
        <title>Mycena genomes resolve the evolution of fungal bioluminescence.</title>
        <authorList>
            <person name="Tsai I.J."/>
        </authorList>
    </citation>
    <scope>NUCLEOTIDE SEQUENCE</scope>
    <source>
        <strain evidence="2">160909Yilan</strain>
    </source>
</reference>
<gene>
    <name evidence="2" type="ORF">MSAN_01871100</name>
</gene>
<protein>
    <submittedName>
        <fullName evidence="2">Carboxylic ester hydrolase</fullName>
    </submittedName>
</protein>
<sequence>MALAFKFIVYAALASLAYVRIADATAPVVDLGYAQYQGVSNSTLNITSFLGMRYAAAPTARN</sequence>
<keyword evidence="1" id="KW-0732">Signal</keyword>
<keyword evidence="2" id="KW-0378">Hydrolase</keyword>
<organism evidence="2 3">
    <name type="scientific">Mycena sanguinolenta</name>
    <dbReference type="NCBI Taxonomy" id="230812"/>
    <lineage>
        <taxon>Eukaryota</taxon>
        <taxon>Fungi</taxon>
        <taxon>Dikarya</taxon>
        <taxon>Basidiomycota</taxon>
        <taxon>Agaricomycotina</taxon>
        <taxon>Agaricomycetes</taxon>
        <taxon>Agaricomycetidae</taxon>
        <taxon>Agaricales</taxon>
        <taxon>Marasmiineae</taxon>
        <taxon>Mycenaceae</taxon>
        <taxon>Mycena</taxon>
    </lineage>
</organism>
<dbReference type="InterPro" id="IPR029058">
    <property type="entry name" value="AB_hydrolase_fold"/>
</dbReference>
<feature type="chain" id="PRO_5034187784" evidence="1">
    <location>
        <begin position="25"/>
        <end position="62"/>
    </location>
</feature>
<dbReference type="Proteomes" id="UP000623467">
    <property type="component" value="Unassembled WGS sequence"/>
</dbReference>
<dbReference type="AlphaFoldDB" id="A0A8H6XU40"/>
<feature type="signal peptide" evidence="1">
    <location>
        <begin position="1"/>
        <end position="24"/>
    </location>
</feature>
<evidence type="ECO:0000256" key="1">
    <source>
        <dbReference type="SAM" id="SignalP"/>
    </source>
</evidence>
<comment type="caution">
    <text evidence="2">The sequence shown here is derived from an EMBL/GenBank/DDBJ whole genome shotgun (WGS) entry which is preliminary data.</text>
</comment>
<accession>A0A8H6XU40</accession>
<keyword evidence="3" id="KW-1185">Reference proteome</keyword>
<dbReference type="OrthoDB" id="3062227at2759"/>
<dbReference type="Gene3D" id="3.40.50.1820">
    <property type="entry name" value="alpha/beta hydrolase"/>
    <property type="match status" value="1"/>
</dbReference>
<evidence type="ECO:0000313" key="2">
    <source>
        <dbReference type="EMBL" id="KAF7346432.1"/>
    </source>
</evidence>
<proteinExistence type="predicted"/>
<name>A0A8H6XU40_9AGAR</name>
<evidence type="ECO:0000313" key="3">
    <source>
        <dbReference type="Proteomes" id="UP000623467"/>
    </source>
</evidence>